<comment type="caution">
    <text evidence="3">The sequence shown here is derived from an EMBL/GenBank/DDBJ whole genome shotgun (WGS) entry which is preliminary data.</text>
</comment>
<feature type="coiled-coil region" evidence="1">
    <location>
        <begin position="335"/>
        <end position="640"/>
    </location>
</feature>
<sequence length="840" mass="93228">MASSEDTDSDSDQSDCIQQASVRTCRVSQHSLPSLQLVLHQLVQMNRFDAGLAINSHAAPYPGWTTGQIGSSSGDAIYVPGDEESQVVTAVEAKSVAEVRLPQLEAERAVPRNQRPLRVTSSAAPDHHNGSPATRAEDLDLAQAEAIDLVSRLATLQEQLKHRHGRNLAREMGELNAKIDQQGSLIGSLGEKASGGAERLAECSSKIEELESSNRDYGAALENFMDKKPVWKRERASWERQRKAWRPSKWPGKMNKIGARADLKSAYEALSTEKATVLELWATIDSLRMNPQSLSEAETVSEEATELRQLVSKGKALTQENINLKANINPLGRENAELKEKVDCLEKSNAELIQQAKEAAEKREAELNRVTHDIERSASALKKKEGVCKSQKDSIARLKEQLQGARATIASLAREKTRVAQILEVVVKDLEEESILTERQKDSIMSLEKERDNVSKDLDKKSRLLGETAQYGKEFLARISVLEKDLSQARSNLEACSQEKTTLLRDADTRIAELERDKTNLSGRLDISAKSLGDQTQLARQNEVRIAELEEKLNKISEERKELKRKLDGETERSQSLTAQVAALEEQKNDIRDAKLKMLEESNEQCELYKKQISDMHNKLATAELEIDKLRKDIEDLEGKIYVMDMNTLKYFETSQQLLGSRGRATSGSVRRESDEVSQNDTGTNTSHPTADRPTSAESAGSTVRARSENGRIGGGISQYAPGLCQNIRSGELPRPMDLVSTTASPRLSSESVQRFAYPGSPVTDGYNNPHSLIPPNAFSRHNPAPPPRGDTMVQRYGHNGPNPYQGAEFMAPQGNEICSFVREFQLNSDHQYSSRPCII</sequence>
<feature type="compositionally biased region" description="Polar residues" evidence="2">
    <location>
        <begin position="658"/>
        <end position="669"/>
    </location>
</feature>
<dbReference type="AlphaFoldDB" id="A0AAJ0HSI3"/>
<dbReference type="PANTHER" id="PTHR47357:SF1">
    <property type="entry name" value="SPINDLE POLE BODY COMPONENT 110"/>
    <property type="match status" value="1"/>
</dbReference>
<protein>
    <submittedName>
        <fullName evidence="3">Uncharacterized protein</fullName>
    </submittedName>
</protein>
<dbReference type="GO" id="GO:0005200">
    <property type="term" value="F:structural constituent of cytoskeleton"/>
    <property type="evidence" value="ECO:0007669"/>
    <property type="project" value="TreeGrafter"/>
</dbReference>
<feature type="compositionally biased region" description="Polar residues" evidence="2">
    <location>
        <begin position="677"/>
        <end position="689"/>
    </location>
</feature>
<organism evidence="3 4">
    <name type="scientific">Lasiosphaeria hispida</name>
    <dbReference type="NCBI Taxonomy" id="260671"/>
    <lineage>
        <taxon>Eukaryota</taxon>
        <taxon>Fungi</taxon>
        <taxon>Dikarya</taxon>
        <taxon>Ascomycota</taxon>
        <taxon>Pezizomycotina</taxon>
        <taxon>Sordariomycetes</taxon>
        <taxon>Sordariomycetidae</taxon>
        <taxon>Sordariales</taxon>
        <taxon>Lasiosphaeriaceae</taxon>
        <taxon>Lasiosphaeria</taxon>
    </lineage>
</organism>
<evidence type="ECO:0000256" key="1">
    <source>
        <dbReference type="SAM" id="Coils"/>
    </source>
</evidence>
<name>A0AAJ0HSI3_9PEZI</name>
<dbReference type="Proteomes" id="UP001275084">
    <property type="component" value="Unassembled WGS sequence"/>
</dbReference>
<accession>A0AAJ0HSI3</accession>
<evidence type="ECO:0000313" key="3">
    <source>
        <dbReference type="EMBL" id="KAK3360537.1"/>
    </source>
</evidence>
<dbReference type="GO" id="GO:0005856">
    <property type="term" value="C:cytoskeleton"/>
    <property type="evidence" value="ECO:0007669"/>
    <property type="project" value="TreeGrafter"/>
</dbReference>
<reference evidence="3" key="1">
    <citation type="journal article" date="2023" name="Mol. Phylogenet. Evol.">
        <title>Genome-scale phylogeny and comparative genomics of the fungal order Sordariales.</title>
        <authorList>
            <person name="Hensen N."/>
            <person name="Bonometti L."/>
            <person name="Westerberg I."/>
            <person name="Brannstrom I.O."/>
            <person name="Guillou S."/>
            <person name="Cros-Aarteil S."/>
            <person name="Calhoun S."/>
            <person name="Haridas S."/>
            <person name="Kuo A."/>
            <person name="Mondo S."/>
            <person name="Pangilinan J."/>
            <person name="Riley R."/>
            <person name="LaButti K."/>
            <person name="Andreopoulos B."/>
            <person name="Lipzen A."/>
            <person name="Chen C."/>
            <person name="Yan M."/>
            <person name="Daum C."/>
            <person name="Ng V."/>
            <person name="Clum A."/>
            <person name="Steindorff A."/>
            <person name="Ohm R.A."/>
            <person name="Martin F."/>
            <person name="Silar P."/>
            <person name="Natvig D.O."/>
            <person name="Lalanne C."/>
            <person name="Gautier V."/>
            <person name="Ament-Velasquez S.L."/>
            <person name="Kruys A."/>
            <person name="Hutchinson M.I."/>
            <person name="Powell A.J."/>
            <person name="Barry K."/>
            <person name="Miller A.N."/>
            <person name="Grigoriev I.V."/>
            <person name="Debuchy R."/>
            <person name="Gladieux P."/>
            <person name="Hiltunen Thoren M."/>
            <person name="Johannesson H."/>
        </authorList>
    </citation>
    <scope>NUCLEOTIDE SEQUENCE</scope>
    <source>
        <strain evidence="3">CBS 955.72</strain>
    </source>
</reference>
<evidence type="ECO:0000313" key="4">
    <source>
        <dbReference type="Proteomes" id="UP001275084"/>
    </source>
</evidence>
<gene>
    <name evidence="3" type="ORF">B0T25DRAFT_578446</name>
</gene>
<evidence type="ECO:0000256" key="2">
    <source>
        <dbReference type="SAM" id="MobiDB-lite"/>
    </source>
</evidence>
<keyword evidence="4" id="KW-1185">Reference proteome</keyword>
<dbReference type="EMBL" id="JAUIQD010000002">
    <property type="protein sequence ID" value="KAK3360537.1"/>
    <property type="molecule type" value="Genomic_DNA"/>
</dbReference>
<reference evidence="3" key="2">
    <citation type="submission" date="2023-06" db="EMBL/GenBank/DDBJ databases">
        <authorList>
            <consortium name="Lawrence Berkeley National Laboratory"/>
            <person name="Haridas S."/>
            <person name="Hensen N."/>
            <person name="Bonometti L."/>
            <person name="Westerberg I."/>
            <person name="Brannstrom I.O."/>
            <person name="Guillou S."/>
            <person name="Cros-Aarteil S."/>
            <person name="Calhoun S."/>
            <person name="Kuo A."/>
            <person name="Mondo S."/>
            <person name="Pangilinan J."/>
            <person name="Riley R."/>
            <person name="Labutti K."/>
            <person name="Andreopoulos B."/>
            <person name="Lipzen A."/>
            <person name="Chen C."/>
            <person name="Yanf M."/>
            <person name="Daum C."/>
            <person name="Ng V."/>
            <person name="Clum A."/>
            <person name="Steindorff A."/>
            <person name="Ohm R."/>
            <person name="Martin F."/>
            <person name="Silar P."/>
            <person name="Natvig D."/>
            <person name="Lalanne C."/>
            <person name="Gautier V."/>
            <person name="Ament-Velasquez S.L."/>
            <person name="Kruys A."/>
            <person name="Hutchinson M.I."/>
            <person name="Powell A.J."/>
            <person name="Barry K."/>
            <person name="Miller A.N."/>
            <person name="Grigoriev I.V."/>
            <person name="Debuchy R."/>
            <person name="Gladieux P."/>
            <person name="Thoren M.H."/>
            <person name="Johannesson H."/>
        </authorList>
    </citation>
    <scope>NUCLEOTIDE SEQUENCE</scope>
    <source>
        <strain evidence="3">CBS 955.72</strain>
    </source>
</reference>
<feature type="region of interest" description="Disordered" evidence="2">
    <location>
        <begin position="658"/>
        <end position="717"/>
    </location>
</feature>
<proteinExistence type="predicted"/>
<feature type="region of interest" description="Disordered" evidence="2">
    <location>
        <begin position="108"/>
        <end position="134"/>
    </location>
</feature>
<keyword evidence="1" id="KW-0175">Coiled coil</keyword>
<dbReference type="PANTHER" id="PTHR47357">
    <property type="entry name" value="COP1-INTERACTIVE PROTEIN 1"/>
    <property type="match status" value="1"/>
</dbReference>